<organism evidence="1 2">
    <name type="scientific">Nostoc cf. commune SO-36</name>
    <dbReference type="NCBI Taxonomy" id="449208"/>
    <lineage>
        <taxon>Bacteria</taxon>
        <taxon>Bacillati</taxon>
        <taxon>Cyanobacteriota</taxon>
        <taxon>Cyanophyceae</taxon>
        <taxon>Nostocales</taxon>
        <taxon>Nostocaceae</taxon>
        <taxon>Nostoc</taxon>
    </lineage>
</organism>
<keyword evidence="2" id="KW-1185">Reference proteome</keyword>
<evidence type="ECO:0000313" key="1">
    <source>
        <dbReference type="EMBL" id="BDI14735.1"/>
    </source>
</evidence>
<accession>A0ABM7YVS6</accession>
<dbReference type="Proteomes" id="UP001055453">
    <property type="component" value="Chromosome"/>
</dbReference>
<proteinExistence type="predicted"/>
<name>A0ABM7YVS6_NOSCO</name>
<evidence type="ECO:0008006" key="3">
    <source>
        <dbReference type="Google" id="ProtNLM"/>
    </source>
</evidence>
<gene>
    <name evidence="1" type="ORF">ANSO36C_05370</name>
</gene>
<dbReference type="RefSeq" id="WP_251958275.1">
    <property type="nucleotide sequence ID" value="NZ_AP025732.1"/>
</dbReference>
<evidence type="ECO:0000313" key="2">
    <source>
        <dbReference type="Proteomes" id="UP001055453"/>
    </source>
</evidence>
<sequence>MISLSNSENSTVGSIAATKRLARAMMVSGGQFSLLLACCNCVQRQQQVLNLLTEFSSADIHEVFLSPAAEKLYTAITTEIDTTQPEALMVRGLESVVAINQLIISTNIMRDEFRKQFRFPLVLWVNDEILRKLVWLAPDFKDWAATTIRFDLPNSQLVESEQQAISA</sequence>
<protein>
    <recommendedName>
        <fullName evidence="3">WD repeat-containing protein</fullName>
    </recommendedName>
</protein>
<dbReference type="EMBL" id="AP025732">
    <property type="protein sequence ID" value="BDI14735.1"/>
    <property type="molecule type" value="Genomic_DNA"/>
</dbReference>
<reference evidence="1" key="1">
    <citation type="submission" date="2022-04" db="EMBL/GenBank/DDBJ databases">
        <title>Complete genome sequence of a cyanobacterium, Nostoc sp. SO-36, isolated in Antarctica.</title>
        <authorList>
            <person name="Kanesaki Y."/>
            <person name="Effendi D."/>
            <person name="Sakamoto T."/>
            <person name="Ohtani S."/>
            <person name="Awai K."/>
        </authorList>
    </citation>
    <scope>NUCLEOTIDE SEQUENCE</scope>
    <source>
        <strain evidence="1">SO-36</strain>
    </source>
</reference>